<dbReference type="Proteomes" id="UP000282323">
    <property type="component" value="Unassembled WGS sequence"/>
</dbReference>
<sequence>MGYVTSSSEPPAQPPGPIVRVPRSTEAARDWYDSISGWYDLFADPFESSARSAGLDLLDATAGECVLDVGCGTGTALVELARAVGPDGTAVGIDVADGMCRQTRGSLAAAGLEPGLVIAGDAETLPFRDGCFDALFASFVLELFDTPVILSVLAEWRRVLDPSGRLCVVALSRRDAGLTTRTYERIHARIPTLADCRPIYVRDTLLDAGFRIREHRLSSVWRFPVDVVLCEPE</sequence>
<keyword evidence="3" id="KW-0489">Methyltransferase</keyword>
<comment type="caution">
    <text evidence="3">The sequence shown here is derived from an EMBL/GenBank/DDBJ whole genome shotgun (WGS) entry which is preliminary data.</text>
</comment>
<dbReference type="InterPro" id="IPR029063">
    <property type="entry name" value="SAM-dependent_MTases_sf"/>
</dbReference>
<feature type="domain" description="Methyltransferase" evidence="2">
    <location>
        <begin position="66"/>
        <end position="164"/>
    </location>
</feature>
<organism evidence="3 4">
    <name type="scientific">Natrarchaeobius chitinivorans</name>
    <dbReference type="NCBI Taxonomy" id="1679083"/>
    <lineage>
        <taxon>Archaea</taxon>
        <taxon>Methanobacteriati</taxon>
        <taxon>Methanobacteriota</taxon>
        <taxon>Stenosarchaea group</taxon>
        <taxon>Halobacteria</taxon>
        <taxon>Halobacteriales</taxon>
        <taxon>Natrialbaceae</taxon>
        <taxon>Natrarchaeobius</taxon>
    </lineage>
</organism>
<dbReference type="InterPro" id="IPR041698">
    <property type="entry name" value="Methyltransf_25"/>
</dbReference>
<dbReference type="PANTHER" id="PTHR43591:SF24">
    <property type="entry name" value="2-METHOXY-6-POLYPRENYL-1,4-BENZOQUINOL METHYLASE, MITOCHONDRIAL"/>
    <property type="match status" value="1"/>
</dbReference>
<dbReference type="CDD" id="cd02440">
    <property type="entry name" value="AdoMet_MTases"/>
    <property type="match status" value="1"/>
</dbReference>
<name>A0A3N6LXN8_NATCH</name>
<evidence type="ECO:0000256" key="1">
    <source>
        <dbReference type="SAM" id="MobiDB-lite"/>
    </source>
</evidence>
<dbReference type="Gene3D" id="3.40.50.150">
    <property type="entry name" value="Vaccinia Virus protein VP39"/>
    <property type="match status" value="1"/>
</dbReference>
<proteinExistence type="predicted"/>
<evidence type="ECO:0000313" key="4">
    <source>
        <dbReference type="Proteomes" id="UP000282323"/>
    </source>
</evidence>
<feature type="region of interest" description="Disordered" evidence="1">
    <location>
        <begin position="1"/>
        <end position="22"/>
    </location>
</feature>
<dbReference type="PANTHER" id="PTHR43591">
    <property type="entry name" value="METHYLTRANSFERASE"/>
    <property type="match status" value="1"/>
</dbReference>
<evidence type="ECO:0000313" key="3">
    <source>
        <dbReference type="EMBL" id="RQG95558.1"/>
    </source>
</evidence>
<gene>
    <name evidence="3" type="ORF">EA473_08715</name>
</gene>
<keyword evidence="3" id="KW-0808">Transferase</keyword>
<protein>
    <submittedName>
        <fullName evidence="3">Methyltransferase domain-containing protein</fullName>
    </submittedName>
</protein>
<keyword evidence="4" id="KW-1185">Reference proteome</keyword>
<dbReference type="AlphaFoldDB" id="A0A3N6LXN8"/>
<evidence type="ECO:0000259" key="2">
    <source>
        <dbReference type="Pfam" id="PF13649"/>
    </source>
</evidence>
<dbReference type="Pfam" id="PF13649">
    <property type="entry name" value="Methyltransf_25"/>
    <property type="match status" value="1"/>
</dbReference>
<dbReference type="GO" id="GO:0032259">
    <property type="term" value="P:methylation"/>
    <property type="evidence" value="ECO:0007669"/>
    <property type="project" value="UniProtKB-KW"/>
</dbReference>
<dbReference type="SUPFAM" id="SSF53335">
    <property type="entry name" value="S-adenosyl-L-methionine-dependent methyltransferases"/>
    <property type="match status" value="1"/>
</dbReference>
<reference evidence="3 4" key="1">
    <citation type="submission" date="2018-10" db="EMBL/GenBank/DDBJ databases">
        <title>Natrarchaeobius chitinivorans gen. nov., sp. nov., and Natrarchaeobius haloalkaliphilus sp. nov., alkaliphilic, chitin-utilizing haloarchaea from hypersaline alkaline lakes.</title>
        <authorList>
            <person name="Sorokin D.Y."/>
            <person name="Elcheninov A.G."/>
            <person name="Kostrikina N.A."/>
            <person name="Bale N.J."/>
            <person name="Sinninghe Damste J.S."/>
            <person name="Khijniak T.V."/>
            <person name="Kublanov I.V."/>
            <person name="Toshchakov S.V."/>
        </authorList>
    </citation>
    <scope>NUCLEOTIDE SEQUENCE [LARGE SCALE GENOMIC DNA]</scope>
    <source>
        <strain evidence="3 4">AArcht4T</strain>
    </source>
</reference>
<accession>A0A3N6LXN8</accession>
<dbReference type="EMBL" id="REGA01000005">
    <property type="protein sequence ID" value="RQG95558.1"/>
    <property type="molecule type" value="Genomic_DNA"/>
</dbReference>
<dbReference type="GO" id="GO:0008168">
    <property type="term" value="F:methyltransferase activity"/>
    <property type="evidence" value="ECO:0007669"/>
    <property type="project" value="UniProtKB-KW"/>
</dbReference>
<dbReference type="OrthoDB" id="57427at2157"/>
<feature type="compositionally biased region" description="Polar residues" evidence="1">
    <location>
        <begin position="1"/>
        <end position="10"/>
    </location>
</feature>